<evidence type="ECO:0000313" key="4">
    <source>
        <dbReference type="Proteomes" id="UP000093432"/>
    </source>
</evidence>
<evidence type="ECO:0000256" key="1">
    <source>
        <dbReference type="SAM" id="SignalP"/>
    </source>
</evidence>
<dbReference type="RefSeq" id="WP_065400072.1">
    <property type="nucleotide sequence ID" value="NZ_CP064938.1"/>
</dbReference>
<reference evidence="2 5" key="3">
    <citation type="submission" date="2024-01" db="EMBL/GenBank/DDBJ databases">
        <title>Whole genome of Chryseobacterium arthrosphaerae NNCa 2741.</title>
        <authorList>
            <person name="Boriskina E.V."/>
            <person name="Gordinskaya N.A."/>
            <person name="Kropotov V.S."/>
            <person name="Alekseeva A.E."/>
            <person name="Makhova M.A."/>
            <person name="Kryazhev D.V."/>
            <person name="Shkurkina I.S."/>
        </authorList>
    </citation>
    <scope>NUCLEOTIDE SEQUENCE [LARGE SCALE GENOMIC DNA]</scope>
    <source>
        <strain evidence="2 5">NNCa 2741</strain>
    </source>
</reference>
<evidence type="ECO:0000313" key="2">
    <source>
        <dbReference type="EMBL" id="MEE6127626.1"/>
    </source>
</evidence>
<sequence length="165" mass="19049">MRKILGLFSLILFFSCNSSSNEEIIMNSVDNKWNKKSEQKFNLEISDPQNPKNIIFVVRNNNNYPYSNIRFIVNFTNLQNKKKETDTLNYILAKPNGEWLGTGFGDTKETLFQYKVNYTFPVKGKYEIGLIQAMRNDDLPGIEDVGVKIESVTINNGREQEKHGK</sequence>
<comment type="caution">
    <text evidence="3">The sequence shown here is derived from an EMBL/GenBank/DDBJ whole genome shotgun (WGS) entry which is preliminary data.</text>
</comment>
<evidence type="ECO:0000313" key="3">
    <source>
        <dbReference type="EMBL" id="OCA71421.1"/>
    </source>
</evidence>
<accession>A0A1B8ZIJ4</accession>
<reference evidence="4" key="2">
    <citation type="submission" date="2016-07" db="EMBL/GenBank/DDBJ databases">
        <authorList>
            <person name="Florea S."/>
            <person name="Webb J.S."/>
            <person name="Jaromczyk J."/>
            <person name="Schardl C.L."/>
        </authorList>
    </citation>
    <scope>NUCLEOTIDE SEQUENCE [LARGE SCALE GENOMIC DNA]</scope>
    <source>
        <strain evidence="4">CC-VM-7</strain>
    </source>
</reference>
<keyword evidence="1" id="KW-0732">Signal</keyword>
<name>A0A1B8ZIJ4_9FLAO</name>
<keyword evidence="5" id="KW-1185">Reference proteome</keyword>
<dbReference type="EMBL" id="MAYG01000012">
    <property type="protein sequence ID" value="OCA71421.1"/>
    <property type="molecule type" value="Genomic_DNA"/>
</dbReference>
<dbReference type="InterPro" id="IPR020018">
    <property type="entry name" value="Motility-assoc_lipoprot_GldH"/>
</dbReference>
<dbReference type="STRING" id="651561.BBI00_17040"/>
<keyword evidence="3" id="KW-0449">Lipoprotein</keyword>
<reference evidence="3" key="1">
    <citation type="submission" date="2016-07" db="EMBL/GenBank/DDBJ databases">
        <authorList>
            <person name="Jeong J.-J."/>
            <person name="Kim D.W."/>
            <person name="Sang M.K."/>
            <person name="Choi I.-G."/>
            <person name="Kim K.D."/>
        </authorList>
    </citation>
    <scope>NUCLEOTIDE SEQUENCE</scope>
    <source>
        <strain evidence="3">CC-VM-7</strain>
    </source>
</reference>
<dbReference type="AlphaFoldDB" id="A0A1B8ZIJ4"/>
<dbReference type="Pfam" id="PF14109">
    <property type="entry name" value="GldH_lipo"/>
    <property type="match status" value="1"/>
</dbReference>
<dbReference type="NCBIfam" id="TIGR03511">
    <property type="entry name" value="GldH_lipo"/>
    <property type="match status" value="1"/>
</dbReference>
<feature type="chain" id="PRO_5008620622" evidence="1">
    <location>
        <begin position="21"/>
        <end position="165"/>
    </location>
</feature>
<dbReference type="EMBL" id="JAZGJU010000016">
    <property type="protein sequence ID" value="MEE6127626.1"/>
    <property type="molecule type" value="Genomic_DNA"/>
</dbReference>
<gene>
    <name evidence="3" type="ORF">BBI00_17040</name>
    <name evidence="2" type="ORF">V2E39_09555</name>
</gene>
<evidence type="ECO:0000313" key="5">
    <source>
        <dbReference type="Proteomes" id="UP001350005"/>
    </source>
</evidence>
<dbReference type="OrthoDB" id="982482at2"/>
<dbReference type="Proteomes" id="UP000093432">
    <property type="component" value="Unassembled WGS sequence"/>
</dbReference>
<proteinExistence type="predicted"/>
<dbReference type="PROSITE" id="PS51257">
    <property type="entry name" value="PROKAR_LIPOPROTEIN"/>
    <property type="match status" value="1"/>
</dbReference>
<dbReference type="Proteomes" id="UP001350005">
    <property type="component" value="Unassembled WGS sequence"/>
</dbReference>
<feature type="signal peptide" evidence="1">
    <location>
        <begin position="1"/>
        <end position="20"/>
    </location>
</feature>
<protein>
    <submittedName>
        <fullName evidence="3">Gliding motility lipoprotein GldH</fullName>
    </submittedName>
</protein>
<organism evidence="3 4">
    <name type="scientific">Chryseobacterium arthrosphaerae</name>
    <dbReference type="NCBI Taxonomy" id="651561"/>
    <lineage>
        <taxon>Bacteria</taxon>
        <taxon>Pseudomonadati</taxon>
        <taxon>Bacteroidota</taxon>
        <taxon>Flavobacteriia</taxon>
        <taxon>Flavobacteriales</taxon>
        <taxon>Weeksellaceae</taxon>
        <taxon>Chryseobacterium group</taxon>
        <taxon>Chryseobacterium</taxon>
    </lineage>
</organism>